<protein>
    <submittedName>
        <fullName evidence="2">DUF2946 domain-containing protein</fullName>
    </submittedName>
</protein>
<dbReference type="Proteomes" id="UP000292781">
    <property type="component" value="Unassembled WGS sequence"/>
</dbReference>
<name>A0A4V2KTE9_9HYPH</name>
<accession>A0A4V2KTE9</accession>
<dbReference type="RefSeq" id="WP_131309927.1">
    <property type="nucleotide sequence ID" value="NZ_SJFN01000017.1"/>
</dbReference>
<dbReference type="EMBL" id="SJFN01000017">
    <property type="protein sequence ID" value="TBW36978.1"/>
    <property type="molecule type" value="Genomic_DNA"/>
</dbReference>
<dbReference type="Pfam" id="PF11162">
    <property type="entry name" value="DUF2946"/>
    <property type="match status" value="1"/>
</dbReference>
<dbReference type="AlphaFoldDB" id="A0A4V2KTE9"/>
<sequence length="137" mass="14153">MRATRRSGSRQRPRTVVAVLAAVLFLVQSLVAGVGPVRGGDDGDLDRLLAVVCSHDGSTTVAPDAPSRDRHDGSDLCCVLGCAMGGGLGLATLPEPPTLGRTSDSATHRIGARLDHRGPVHRPPHVFGARAPPALSI</sequence>
<evidence type="ECO:0000313" key="3">
    <source>
        <dbReference type="Proteomes" id="UP000292781"/>
    </source>
</evidence>
<proteinExistence type="predicted"/>
<dbReference type="InterPro" id="IPR021333">
    <property type="entry name" value="DUF2946"/>
</dbReference>
<gene>
    <name evidence="2" type="ORF">EYW49_12560</name>
</gene>
<keyword evidence="3" id="KW-1185">Reference proteome</keyword>
<comment type="caution">
    <text evidence="2">The sequence shown here is derived from an EMBL/GenBank/DDBJ whole genome shotgun (WGS) entry which is preliminary data.</text>
</comment>
<feature type="region of interest" description="Disordered" evidence="1">
    <location>
        <begin position="115"/>
        <end position="137"/>
    </location>
</feature>
<evidence type="ECO:0000256" key="1">
    <source>
        <dbReference type="SAM" id="MobiDB-lite"/>
    </source>
</evidence>
<organism evidence="2 3">
    <name type="scientific">Siculibacillus lacustris</name>
    <dbReference type="NCBI Taxonomy" id="1549641"/>
    <lineage>
        <taxon>Bacteria</taxon>
        <taxon>Pseudomonadati</taxon>
        <taxon>Pseudomonadota</taxon>
        <taxon>Alphaproteobacteria</taxon>
        <taxon>Hyphomicrobiales</taxon>
        <taxon>Ancalomicrobiaceae</taxon>
        <taxon>Siculibacillus</taxon>
    </lineage>
</organism>
<evidence type="ECO:0000313" key="2">
    <source>
        <dbReference type="EMBL" id="TBW36978.1"/>
    </source>
</evidence>
<reference evidence="2 3" key="1">
    <citation type="submission" date="2019-02" db="EMBL/GenBank/DDBJ databases">
        <title>Siculibacillus lacustris gen. nov., sp. nov., a new rosette-forming bacterium isolated from a freshwater crater lake (Lake St. Ana, Romania).</title>
        <authorList>
            <person name="Felfoldi T."/>
            <person name="Marton Z."/>
            <person name="Szabo A."/>
            <person name="Mentes A."/>
            <person name="Boka K."/>
            <person name="Marialigeti K."/>
            <person name="Mathe I."/>
            <person name="Koncz M."/>
            <person name="Schumann P."/>
            <person name="Toth E."/>
        </authorList>
    </citation>
    <scope>NUCLEOTIDE SEQUENCE [LARGE SCALE GENOMIC DNA]</scope>
    <source>
        <strain evidence="2 3">SA-279</strain>
    </source>
</reference>